<feature type="transmembrane region" description="Helical" evidence="6">
    <location>
        <begin position="379"/>
        <end position="402"/>
    </location>
</feature>
<dbReference type="Pfam" id="PF12704">
    <property type="entry name" value="MacB_PCD"/>
    <property type="match status" value="1"/>
</dbReference>
<evidence type="ECO:0000256" key="4">
    <source>
        <dbReference type="ARBA" id="ARBA00022989"/>
    </source>
</evidence>
<keyword evidence="3 6" id="KW-0812">Transmembrane</keyword>
<dbReference type="InterPro" id="IPR003838">
    <property type="entry name" value="ABC3_permease_C"/>
</dbReference>
<evidence type="ECO:0000313" key="10">
    <source>
        <dbReference type="Proteomes" id="UP000480178"/>
    </source>
</evidence>
<dbReference type="PANTHER" id="PTHR30572:SF18">
    <property type="entry name" value="ABC-TYPE MACROLIDE FAMILY EXPORT SYSTEM PERMEASE COMPONENT 2"/>
    <property type="match status" value="1"/>
</dbReference>
<keyword evidence="10" id="KW-1185">Reference proteome</keyword>
<dbReference type="AlphaFoldDB" id="A0A6C0GWG8"/>
<feature type="transmembrane region" description="Helical" evidence="6">
    <location>
        <begin position="755"/>
        <end position="775"/>
    </location>
</feature>
<gene>
    <name evidence="9" type="ORF">GXP67_07185</name>
</gene>
<evidence type="ECO:0000259" key="8">
    <source>
        <dbReference type="Pfam" id="PF12704"/>
    </source>
</evidence>
<evidence type="ECO:0000313" key="9">
    <source>
        <dbReference type="EMBL" id="QHT71923.1"/>
    </source>
</evidence>
<evidence type="ECO:0000259" key="7">
    <source>
        <dbReference type="Pfam" id="PF02687"/>
    </source>
</evidence>
<proteinExistence type="predicted"/>
<feature type="transmembrane region" description="Helical" evidence="6">
    <location>
        <begin position="423"/>
        <end position="447"/>
    </location>
</feature>
<feature type="domain" description="MacB-like periplasmic core" evidence="8">
    <location>
        <begin position="20"/>
        <end position="242"/>
    </location>
</feature>
<feature type="domain" description="ABC3 transporter permease C-terminal" evidence="7">
    <location>
        <begin position="673"/>
        <end position="786"/>
    </location>
</feature>
<organism evidence="9 10">
    <name type="scientific">Rhodocytophaga rosea</name>
    <dbReference type="NCBI Taxonomy" id="2704465"/>
    <lineage>
        <taxon>Bacteria</taxon>
        <taxon>Pseudomonadati</taxon>
        <taxon>Bacteroidota</taxon>
        <taxon>Cytophagia</taxon>
        <taxon>Cytophagales</taxon>
        <taxon>Rhodocytophagaceae</taxon>
        <taxon>Rhodocytophaga</taxon>
    </lineage>
</organism>
<dbReference type="Proteomes" id="UP000480178">
    <property type="component" value="Chromosome"/>
</dbReference>
<dbReference type="GO" id="GO:0022857">
    <property type="term" value="F:transmembrane transporter activity"/>
    <property type="evidence" value="ECO:0007669"/>
    <property type="project" value="TreeGrafter"/>
</dbReference>
<keyword evidence="2" id="KW-1003">Cell membrane</keyword>
<feature type="transmembrane region" description="Helical" evidence="6">
    <location>
        <begin position="21"/>
        <end position="42"/>
    </location>
</feature>
<name>A0A6C0GWG8_9BACT</name>
<feature type="transmembrane region" description="Helical" evidence="6">
    <location>
        <begin position="671"/>
        <end position="695"/>
    </location>
</feature>
<dbReference type="InterPro" id="IPR050250">
    <property type="entry name" value="Macrolide_Exporter_MacB"/>
</dbReference>
<dbReference type="Pfam" id="PF02687">
    <property type="entry name" value="FtsX"/>
    <property type="match status" value="2"/>
</dbReference>
<feature type="transmembrane region" description="Helical" evidence="6">
    <location>
        <begin position="285"/>
        <end position="307"/>
    </location>
</feature>
<keyword evidence="4 6" id="KW-1133">Transmembrane helix</keyword>
<keyword evidence="5 6" id="KW-0472">Membrane</keyword>
<sequence>MIRNYFTIALRNIVRHKVYSFINISGLAVGMAVAMLIGLWIYDEFAFNTYHTNQDRIVKVMQNLSNNGEVQTLESVPYPLAEELRNKYGGDFKHVVLAMSDVMNVLTYEDNTFTKQGTYFEPQVLDLLSVKLLKGNAKSLDEPSSIILSASLAKSLFKHTEPLNKIIQLDDTIAVKVTGVYEDFPSNSSFQEVAFIAPWQLYYNLHPWIKELANPWRVNAFEIYAQVNENAEIDKVSLKIKDARLHRVNKILAKSKPALFLHPMDKWYLQEQFKDGINAGGRIEYVYLFGLIGCFVLLLACINFMNLSTARSEKRAKEVGIRKAIGSLRMQLIVQFYSESFIMVSFACMLSFLLLWLTLPWFNQIAGKEITLLWSEPLFWLLALGFSLFTGFAAGTYPALYLSSFRPEQVLKGSFRTAAYSSLPRKILVVVQFAVSMIMINATIGIYQQIQFARNRPIGYDTNGLVAILQTTSEVHQHFEVVKNKLLQSGAVLQVCETSSPTTQIWSTSNSVDWPGKDPDLAADFANIGISYEYGATIGWQLLAGRDFAKNFKTDFKALILNERAVRFMGLKDPVGQTLIWHKEPYQIVGVVKDVISQSPYKKVKPTFYHLLQEDASYVLAKIHPQITAQEALQKMEYIFKTYNPSQPFDYEFVDEAFAKKFKNEERIGQLSILFTFLAIFISCLGVFGLASFLCEQRSKEMGVRKILGANTFHLWNLLSRDFINLVLIAFLIATPLAYYFIYSWLENFEYRTAIAWWIFGVAGTGILGITLLTMSYQTIKTALINPVKFLRNE</sequence>
<evidence type="ECO:0000256" key="3">
    <source>
        <dbReference type="ARBA" id="ARBA00022692"/>
    </source>
</evidence>
<dbReference type="EMBL" id="CP048222">
    <property type="protein sequence ID" value="QHT71923.1"/>
    <property type="molecule type" value="Genomic_DNA"/>
</dbReference>
<comment type="subcellular location">
    <subcellularLocation>
        <location evidence="1">Cell membrane</location>
        <topology evidence="1">Multi-pass membrane protein</topology>
    </subcellularLocation>
</comment>
<feature type="transmembrane region" description="Helical" evidence="6">
    <location>
        <begin position="336"/>
        <end position="359"/>
    </location>
</feature>
<dbReference type="InterPro" id="IPR025857">
    <property type="entry name" value="MacB_PCD"/>
</dbReference>
<evidence type="ECO:0000256" key="5">
    <source>
        <dbReference type="ARBA" id="ARBA00023136"/>
    </source>
</evidence>
<feature type="transmembrane region" description="Helical" evidence="6">
    <location>
        <begin position="723"/>
        <end position="743"/>
    </location>
</feature>
<reference evidence="9 10" key="1">
    <citation type="submission" date="2020-01" db="EMBL/GenBank/DDBJ databases">
        <authorList>
            <person name="Kim M.K."/>
        </authorList>
    </citation>
    <scope>NUCLEOTIDE SEQUENCE [LARGE SCALE GENOMIC DNA]</scope>
    <source>
        <strain evidence="9 10">172606-1</strain>
    </source>
</reference>
<accession>A0A6C0GWG8</accession>
<dbReference type="GO" id="GO:0005886">
    <property type="term" value="C:plasma membrane"/>
    <property type="evidence" value="ECO:0007669"/>
    <property type="project" value="UniProtKB-SubCell"/>
</dbReference>
<dbReference type="PANTHER" id="PTHR30572">
    <property type="entry name" value="MEMBRANE COMPONENT OF TRANSPORTER-RELATED"/>
    <property type="match status" value="1"/>
</dbReference>
<evidence type="ECO:0000256" key="2">
    <source>
        <dbReference type="ARBA" id="ARBA00022475"/>
    </source>
</evidence>
<feature type="domain" description="ABC3 transporter permease C-terminal" evidence="7">
    <location>
        <begin position="291"/>
        <end position="404"/>
    </location>
</feature>
<evidence type="ECO:0000256" key="6">
    <source>
        <dbReference type="SAM" id="Phobius"/>
    </source>
</evidence>
<dbReference type="KEGG" id="rhoz:GXP67_07185"/>
<protein>
    <submittedName>
        <fullName evidence="9">FtsX-like permease family protein</fullName>
    </submittedName>
</protein>
<evidence type="ECO:0000256" key="1">
    <source>
        <dbReference type="ARBA" id="ARBA00004651"/>
    </source>
</evidence>